<sequence>MGGDTVQQAQQFLESIFGVGHTYSVFDGDYGEWMNIAVDDDDVNELHIEIQDYDPLLLRIVRVESTLPEDLEDVDVDEGFADQILAEAHALEEGTEWSIANMEFGGLMIDIINRFDGLNEDTIPDLDTIKNVVRKIKKRSAPTRKNNRF</sequence>
<reference evidence="1" key="1">
    <citation type="journal article" date="2014" name="Genome Biol. Evol.">
        <title>Pangenome evidence for extensive interdomain horizontal transfer affecting lineage core and shell genes in uncultured planktonic thaumarchaeota and euryarchaeota.</title>
        <authorList>
            <person name="Deschamps P."/>
            <person name="Zivanovic Y."/>
            <person name="Moreira D."/>
            <person name="Rodriguez-Valera F."/>
            <person name="Lopez-Garcia P."/>
        </authorList>
    </citation>
    <scope>NUCLEOTIDE SEQUENCE</scope>
</reference>
<dbReference type="EMBL" id="KF900490">
    <property type="protein sequence ID" value="AIE96865.1"/>
    <property type="molecule type" value="Genomic_DNA"/>
</dbReference>
<name>A0A075FYK2_9ARCH</name>
<protein>
    <submittedName>
        <fullName evidence="1">Uncharacterized protein</fullName>
    </submittedName>
</protein>
<accession>A0A075FYK2</accession>
<evidence type="ECO:0000313" key="1">
    <source>
        <dbReference type="EMBL" id="AIE96865.1"/>
    </source>
</evidence>
<proteinExistence type="predicted"/>
<dbReference type="AlphaFoldDB" id="A0A075FYK2"/>
<organism evidence="1">
    <name type="scientific">uncultured marine thaumarchaeote AD1000_88_A06</name>
    <dbReference type="NCBI Taxonomy" id="1455945"/>
    <lineage>
        <taxon>Archaea</taxon>
        <taxon>Nitrososphaerota</taxon>
        <taxon>environmental samples</taxon>
    </lineage>
</organism>